<dbReference type="CDD" id="cd02440">
    <property type="entry name" value="AdoMet_MTases"/>
    <property type="match status" value="1"/>
</dbReference>
<evidence type="ECO:0000256" key="1">
    <source>
        <dbReference type="ARBA" id="ARBA00023115"/>
    </source>
</evidence>
<evidence type="ECO:0000313" key="3">
    <source>
        <dbReference type="EMBL" id="TQK75483.1"/>
    </source>
</evidence>
<reference evidence="3 4" key="1">
    <citation type="submission" date="2019-06" db="EMBL/GenBank/DDBJ databases">
        <title>Sequencing the genomes of 1000 actinobacteria strains.</title>
        <authorList>
            <person name="Klenk H.-P."/>
        </authorList>
    </citation>
    <scope>NUCLEOTIDE SEQUENCE [LARGE SCALE GENOMIC DNA]</scope>
    <source>
        <strain evidence="3 4">DSM 10596</strain>
    </source>
</reference>
<comment type="caution">
    <text evidence="3">The sequence shown here is derived from an EMBL/GenBank/DDBJ whole genome shotgun (WGS) entry which is preliminary data.</text>
</comment>
<sequence>MSKSRQPRKQSKQPRGTSNSSSPDPLTLADTTATTAASRIRLELDRDNPAALTVYVNDVPSSYIDTANPANLGFEYLEVFRDIIEDRAPLAERFTHLGAAACGFARAISASRPTSTHIAIDIDGELMAHARTWFALPRAPRLRLRTADAFAGLRALSDKSADVIIRDVFAGATTPSALTTDEFYRTAIGKLRAGGLVLMNIGDRPPLTQTKREAATLLREIGPHAWVGVAAETGVLKGRRYGNVVLAGQLDSGNDPAAPALSRTLRSHAQSVSLLTGSVLTDFIAGAQPIDAPAIHAVPATP</sequence>
<evidence type="ECO:0008006" key="5">
    <source>
        <dbReference type="Google" id="ProtNLM"/>
    </source>
</evidence>
<dbReference type="InterPro" id="IPR029063">
    <property type="entry name" value="SAM-dependent_MTases_sf"/>
</dbReference>
<dbReference type="PANTHER" id="PTHR43317">
    <property type="entry name" value="THERMOSPERMINE SYNTHASE ACAULIS5"/>
    <property type="match status" value="1"/>
</dbReference>
<protein>
    <recommendedName>
        <fullName evidence="5">Spermidine synthase</fullName>
    </recommendedName>
</protein>
<accession>A0A542SLI4</accession>
<keyword evidence="4" id="KW-1185">Reference proteome</keyword>
<dbReference type="PANTHER" id="PTHR43317:SF1">
    <property type="entry name" value="THERMOSPERMINE SYNTHASE ACAULIS5"/>
    <property type="match status" value="1"/>
</dbReference>
<dbReference type="SUPFAM" id="SSF53335">
    <property type="entry name" value="S-adenosyl-L-methionine-dependent methyltransferases"/>
    <property type="match status" value="1"/>
</dbReference>
<dbReference type="EMBL" id="VFNV01000001">
    <property type="protein sequence ID" value="TQK75483.1"/>
    <property type="molecule type" value="Genomic_DNA"/>
</dbReference>
<dbReference type="Gene3D" id="3.40.50.150">
    <property type="entry name" value="Vaccinia Virus protein VP39"/>
    <property type="match status" value="1"/>
</dbReference>
<feature type="compositionally biased region" description="Low complexity" evidence="2">
    <location>
        <begin position="23"/>
        <end position="32"/>
    </location>
</feature>
<dbReference type="AlphaFoldDB" id="A0A542SLI4"/>
<feature type="region of interest" description="Disordered" evidence="2">
    <location>
        <begin position="1"/>
        <end position="32"/>
    </location>
</feature>
<dbReference type="OrthoDB" id="8221452at2"/>
<gene>
    <name evidence="3" type="ORF">FB389_0110</name>
</gene>
<proteinExistence type="predicted"/>
<keyword evidence="1" id="KW-0620">Polyamine biosynthesis</keyword>
<organism evidence="3 4">
    <name type="scientific">Rarobacter incanus</name>
    <dbReference type="NCBI Taxonomy" id="153494"/>
    <lineage>
        <taxon>Bacteria</taxon>
        <taxon>Bacillati</taxon>
        <taxon>Actinomycetota</taxon>
        <taxon>Actinomycetes</taxon>
        <taxon>Micrococcales</taxon>
        <taxon>Rarobacteraceae</taxon>
        <taxon>Rarobacter</taxon>
    </lineage>
</organism>
<evidence type="ECO:0000256" key="2">
    <source>
        <dbReference type="SAM" id="MobiDB-lite"/>
    </source>
</evidence>
<dbReference type="Proteomes" id="UP000316181">
    <property type="component" value="Unassembled WGS sequence"/>
</dbReference>
<name>A0A542SLI4_9MICO</name>
<feature type="compositionally biased region" description="Polar residues" evidence="2">
    <location>
        <begin position="13"/>
        <end position="22"/>
    </location>
</feature>
<evidence type="ECO:0000313" key="4">
    <source>
        <dbReference type="Proteomes" id="UP000316181"/>
    </source>
</evidence>
<dbReference type="NCBIfam" id="NF037959">
    <property type="entry name" value="MFS_SpdSyn"/>
    <property type="match status" value="1"/>
</dbReference>
<feature type="compositionally biased region" description="Basic residues" evidence="2">
    <location>
        <begin position="1"/>
        <end position="12"/>
    </location>
</feature>
<dbReference type="GO" id="GO:0006596">
    <property type="term" value="P:polyamine biosynthetic process"/>
    <property type="evidence" value="ECO:0007669"/>
    <property type="project" value="UniProtKB-KW"/>
</dbReference>
<dbReference type="RefSeq" id="WP_142110888.1">
    <property type="nucleotide sequence ID" value="NZ_BAAATB010000005.1"/>
</dbReference>